<evidence type="ECO:0000313" key="5">
    <source>
        <dbReference type="Proteomes" id="UP001247754"/>
    </source>
</evidence>
<dbReference type="CDD" id="cd06558">
    <property type="entry name" value="crotonase-like"/>
    <property type="match status" value="1"/>
</dbReference>
<reference evidence="4 5" key="1">
    <citation type="submission" date="2023-09" db="EMBL/GenBank/DDBJ databases">
        <title>Xinfangfangia sedmenti sp. nov., isolated the sedment.</title>
        <authorList>
            <person name="Xu L."/>
        </authorList>
    </citation>
    <scope>NUCLEOTIDE SEQUENCE [LARGE SCALE GENOMIC DNA]</scope>
    <source>
        <strain evidence="4 5">LG-4</strain>
    </source>
</reference>
<dbReference type="PROSITE" id="PS00166">
    <property type="entry name" value="ENOYL_COA_HYDRATASE"/>
    <property type="match status" value="1"/>
</dbReference>
<dbReference type="Proteomes" id="UP001247754">
    <property type="component" value="Unassembled WGS sequence"/>
</dbReference>
<dbReference type="Pfam" id="PF00378">
    <property type="entry name" value="ECH_1"/>
    <property type="match status" value="1"/>
</dbReference>
<gene>
    <name evidence="4" type="ORF">RGD00_20665</name>
</gene>
<evidence type="ECO:0000256" key="3">
    <source>
        <dbReference type="RuleBase" id="RU003707"/>
    </source>
</evidence>
<dbReference type="RefSeq" id="WP_310459142.1">
    <property type="nucleotide sequence ID" value="NZ_JAVKPH010000043.1"/>
</dbReference>
<dbReference type="InterPro" id="IPR001753">
    <property type="entry name" value="Enoyl-CoA_hydra/iso"/>
</dbReference>
<keyword evidence="5" id="KW-1185">Reference proteome</keyword>
<sequence>MSLDISVQDGVAVLRLDRPDAMNAIDPDLRRALREAWVEIGRDDRIRVTVLTGAGDRAFCVGSDLKKTMPPDESFAELTFGRAESDHLLAGMEMDKPIIAAINGHALGGGLEIALACDIRIASRNAQFGLPEVRVGSMPGAGGTQRLPRAVGVSMAMTLMLTGDRIDADEAYRIGLVSGLYDSADLMPAAMALAGRIAANAPLSVRAIKRVVRLSEGLTLEAGQALERLAFGTLRDTQDRIEGRKAFQEKRKPVFRGK</sequence>
<protein>
    <submittedName>
        <fullName evidence="4">Enoyl-CoA hydratase-related protein</fullName>
    </submittedName>
</protein>
<dbReference type="InterPro" id="IPR014748">
    <property type="entry name" value="Enoyl-CoA_hydra_C"/>
</dbReference>
<proteinExistence type="inferred from homology"/>
<comment type="similarity">
    <text evidence="1 3">Belongs to the enoyl-CoA hydratase/isomerase family.</text>
</comment>
<name>A0ABU1FEY3_9RHOB</name>
<keyword evidence="2" id="KW-0456">Lyase</keyword>
<evidence type="ECO:0000256" key="2">
    <source>
        <dbReference type="ARBA" id="ARBA00023239"/>
    </source>
</evidence>
<dbReference type="Gene3D" id="1.10.12.10">
    <property type="entry name" value="Lyase 2-enoyl-coa Hydratase, Chain A, domain 2"/>
    <property type="match status" value="1"/>
</dbReference>
<evidence type="ECO:0000313" key="4">
    <source>
        <dbReference type="EMBL" id="MDR5655029.1"/>
    </source>
</evidence>
<dbReference type="Gene3D" id="3.90.226.10">
    <property type="entry name" value="2-enoyl-CoA Hydratase, Chain A, domain 1"/>
    <property type="match status" value="1"/>
</dbReference>
<evidence type="ECO:0000256" key="1">
    <source>
        <dbReference type="ARBA" id="ARBA00005254"/>
    </source>
</evidence>
<comment type="caution">
    <text evidence="4">The sequence shown here is derived from an EMBL/GenBank/DDBJ whole genome shotgun (WGS) entry which is preliminary data.</text>
</comment>
<dbReference type="PANTHER" id="PTHR11941">
    <property type="entry name" value="ENOYL-COA HYDRATASE-RELATED"/>
    <property type="match status" value="1"/>
</dbReference>
<dbReference type="EMBL" id="JAVKPH010000043">
    <property type="protein sequence ID" value="MDR5655029.1"/>
    <property type="molecule type" value="Genomic_DNA"/>
</dbReference>
<dbReference type="PANTHER" id="PTHR11941:SF54">
    <property type="entry name" value="ENOYL-COA HYDRATASE, MITOCHONDRIAL"/>
    <property type="match status" value="1"/>
</dbReference>
<dbReference type="SUPFAM" id="SSF52096">
    <property type="entry name" value="ClpP/crotonase"/>
    <property type="match status" value="1"/>
</dbReference>
<dbReference type="InterPro" id="IPR029045">
    <property type="entry name" value="ClpP/crotonase-like_dom_sf"/>
</dbReference>
<dbReference type="InterPro" id="IPR018376">
    <property type="entry name" value="Enoyl-CoA_hyd/isom_CS"/>
</dbReference>
<accession>A0ABU1FEY3</accession>
<organism evidence="4 5">
    <name type="scientific">Ruixingdingia sedimenti</name>
    <dbReference type="NCBI Taxonomy" id="3073604"/>
    <lineage>
        <taxon>Bacteria</taxon>
        <taxon>Pseudomonadati</taxon>
        <taxon>Pseudomonadota</taxon>
        <taxon>Alphaproteobacteria</taxon>
        <taxon>Rhodobacterales</taxon>
        <taxon>Paracoccaceae</taxon>
        <taxon>Ruixingdingia</taxon>
    </lineage>
</organism>